<keyword evidence="5" id="KW-0472">Membrane</keyword>
<dbReference type="Proteomes" id="UP001205105">
    <property type="component" value="Unassembled WGS sequence"/>
</dbReference>
<dbReference type="Gene3D" id="2.60.40.150">
    <property type="entry name" value="C2 domain"/>
    <property type="match status" value="1"/>
</dbReference>
<dbReference type="InterPro" id="IPR000008">
    <property type="entry name" value="C2_dom"/>
</dbReference>
<dbReference type="Pfam" id="PF00168">
    <property type="entry name" value="C2"/>
    <property type="match status" value="1"/>
</dbReference>
<dbReference type="InterPro" id="IPR035892">
    <property type="entry name" value="C2_domain_sf"/>
</dbReference>
<dbReference type="SMART" id="SM00239">
    <property type="entry name" value="C2"/>
    <property type="match status" value="1"/>
</dbReference>
<dbReference type="GO" id="GO:0016020">
    <property type="term" value="C:membrane"/>
    <property type="evidence" value="ECO:0007669"/>
    <property type="project" value="UniProtKB-SubCell"/>
</dbReference>
<evidence type="ECO:0000313" key="8">
    <source>
        <dbReference type="EMBL" id="KAI7839486.1"/>
    </source>
</evidence>
<dbReference type="EMBL" id="JADXDR010000100">
    <property type="protein sequence ID" value="KAI7839486.1"/>
    <property type="molecule type" value="Genomic_DNA"/>
</dbReference>
<feature type="domain" description="C2" evidence="6">
    <location>
        <begin position="223"/>
        <end position="344"/>
    </location>
</feature>
<evidence type="ECO:0000256" key="1">
    <source>
        <dbReference type="ARBA" id="ARBA00004370"/>
    </source>
</evidence>
<dbReference type="PANTHER" id="PTHR10774">
    <property type="entry name" value="EXTENDED SYNAPTOTAGMIN-RELATED"/>
    <property type="match status" value="1"/>
</dbReference>
<dbReference type="InterPro" id="IPR031468">
    <property type="entry name" value="SMP_LBD"/>
</dbReference>
<evidence type="ECO:0000313" key="9">
    <source>
        <dbReference type="Proteomes" id="UP001205105"/>
    </source>
</evidence>
<dbReference type="SUPFAM" id="SSF49562">
    <property type="entry name" value="C2 domain (Calcium/lipid-binding domain, CaLB)"/>
    <property type="match status" value="1"/>
</dbReference>
<name>A0AAD5DM50_9CHLO</name>
<dbReference type="GO" id="GO:0008289">
    <property type="term" value="F:lipid binding"/>
    <property type="evidence" value="ECO:0007669"/>
    <property type="project" value="UniProtKB-KW"/>
</dbReference>
<evidence type="ECO:0000256" key="2">
    <source>
        <dbReference type="ARBA" id="ARBA00022448"/>
    </source>
</evidence>
<evidence type="ECO:0000259" key="7">
    <source>
        <dbReference type="PROSITE" id="PS51847"/>
    </source>
</evidence>
<organism evidence="8 9">
    <name type="scientific">Chlorella ohadii</name>
    <dbReference type="NCBI Taxonomy" id="2649997"/>
    <lineage>
        <taxon>Eukaryota</taxon>
        <taxon>Viridiplantae</taxon>
        <taxon>Chlorophyta</taxon>
        <taxon>core chlorophytes</taxon>
        <taxon>Trebouxiophyceae</taxon>
        <taxon>Chlorellales</taxon>
        <taxon>Chlorellaceae</taxon>
        <taxon>Chlorella clade</taxon>
        <taxon>Chlorella</taxon>
    </lineage>
</organism>
<feature type="domain" description="SMP-LTD" evidence="7">
    <location>
        <begin position="28"/>
        <end position="232"/>
    </location>
</feature>
<evidence type="ECO:0000256" key="5">
    <source>
        <dbReference type="ARBA" id="ARBA00023136"/>
    </source>
</evidence>
<dbReference type="PROSITE" id="PS50004">
    <property type="entry name" value="C2"/>
    <property type="match status" value="1"/>
</dbReference>
<evidence type="ECO:0000256" key="3">
    <source>
        <dbReference type="ARBA" id="ARBA00023055"/>
    </source>
</evidence>
<keyword evidence="9" id="KW-1185">Reference proteome</keyword>
<proteinExistence type="predicted"/>
<comment type="subcellular location">
    <subcellularLocation>
        <location evidence="1">Membrane</location>
    </subcellularLocation>
</comment>
<dbReference type="GO" id="GO:0006869">
    <property type="term" value="P:lipid transport"/>
    <property type="evidence" value="ECO:0007669"/>
    <property type="project" value="UniProtKB-KW"/>
</dbReference>
<keyword evidence="3" id="KW-0445">Lipid transport</keyword>
<protein>
    <submittedName>
        <fullName evidence="8">Uncharacterized protein</fullName>
    </submittedName>
</protein>
<evidence type="ECO:0000259" key="6">
    <source>
        <dbReference type="PROSITE" id="PS50004"/>
    </source>
</evidence>
<dbReference type="PANTHER" id="PTHR10774:SF190">
    <property type="entry name" value="C2 CALCIUM_LIPID-BINDING ENDONUCLEASE_EXONUCLEASE_PHOSPHATASE-RELATED"/>
    <property type="match status" value="1"/>
</dbReference>
<accession>A0AAD5DM50</accession>
<dbReference type="PROSITE" id="PS51847">
    <property type="entry name" value="SMP"/>
    <property type="match status" value="1"/>
</dbReference>
<dbReference type="GO" id="GO:0005783">
    <property type="term" value="C:endoplasmic reticulum"/>
    <property type="evidence" value="ECO:0007669"/>
    <property type="project" value="TreeGrafter"/>
</dbReference>
<dbReference type="CDD" id="cd00030">
    <property type="entry name" value="C2"/>
    <property type="match status" value="1"/>
</dbReference>
<gene>
    <name evidence="8" type="ORF">COHA_006753</name>
</gene>
<dbReference type="CDD" id="cd21677">
    <property type="entry name" value="SMP_SYT"/>
    <property type="match status" value="1"/>
</dbReference>
<reference evidence="8" key="1">
    <citation type="submission" date="2020-11" db="EMBL/GenBank/DDBJ databases">
        <title>Chlorella ohadii genome sequencing and assembly.</title>
        <authorList>
            <person name="Murik O."/>
            <person name="Treves H."/>
            <person name="Kedem I."/>
            <person name="Shotland Y."/>
            <person name="Kaplan A."/>
        </authorList>
    </citation>
    <scope>NUCLEOTIDE SEQUENCE</scope>
    <source>
        <strain evidence="8">1</strain>
    </source>
</reference>
<comment type="caution">
    <text evidence="8">The sequence shown here is derived from an EMBL/GenBank/DDBJ whole genome shotgun (WGS) entry which is preliminary data.</text>
</comment>
<sequence>MGSGPAAGTAAGQAAAAVQSAVAASGGEHSHGNWLQQLLDGMWPYARDAAQRMAWETIPSMLDASRPPWVHELTLEEFTLGEAQPALRDIRVHRSGGGGMDELIVEFEAEWHSQQDVRLLIAVPRLPVAVSEVTPDPIEEAFRLLMRLRVSLKDAWVRAGVRVTLRPLLRRLPVVGALQVGLTRVPEFGYELDLSVASAALVPLIKEWLDAAVRDMVLQPYVLPEHFFFPLDPDIKDVERPVGVLAVRVVRADDVPKPGLLGSARPLLELFVRDSQRRRTHVAQLVGSSAAWGSRFEFPVSLPEHQELTAILYDYSEFAPNDELGRAQHKLLDLQPGREQEVTLLLRTKAEEHHEREQRRMGTADRIAMALGRPFTKKGGSVCRLRLQLTYIALSEGEVRAVMEQQRLPVPARSATAEQLHPLAVRLLHSGLLLVAVPRAEGIPAGGMFKPHVELVVRVGRREAETDAAQASRQGAAEFSRPAALHLEPEVLRQRGAQVELELLQHNWMRGVSSCGTLALPLGPLLTGERVAGERRLEGGGIPAVRLQIDAHFRPYF</sequence>
<keyword evidence="2" id="KW-0813">Transport</keyword>
<evidence type="ECO:0000256" key="4">
    <source>
        <dbReference type="ARBA" id="ARBA00023121"/>
    </source>
</evidence>
<dbReference type="AlphaFoldDB" id="A0AAD5DM50"/>
<dbReference type="InterPro" id="IPR045050">
    <property type="entry name" value="Synaptotagmin_plant"/>
</dbReference>
<keyword evidence="4" id="KW-0446">Lipid-binding</keyword>